<dbReference type="Pfam" id="PF02321">
    <property type="entry name" value="OEP"/>
    <property type="match status" value="1"/>
</dbReference>
<dbReference type="PROSITE" id="PS51257">
    <property type="entry name" value="PROKAR_LIPOPROTEIN"/>
    <property type="match status" value="1"/>
</dbReference>
<dbReference type="OrthoDB" id="237666at2"/>
<dbReference type="PANTHER" id="PTHR30203">
    <property type="entry name" value="OUTER MEMBRANE CATION EFFLUX PROTEIN"/>
    <property type="match status" value="1"/>
</dbReference>
<evidence type="ECO:0000256" key="1">
    <source>
        <dbReference type="ARBA" id="ARBA00007613"/>
    </source>
</evidence>
<proteinExistence type="inferred from homology"/>
<dbReference type="Proteomes" id="UP000316095">
    <property type="component" value="Unassembled WGS sequence"/>
</dbReference>
<dbReference type="RefSeq" id="WP_146502619.1">
    <property type="nucleotide sequence ID" value="NZ_SJPG01000001.1"/>
</dbReference>
<dbReference type="PANTHER" id="PTHR30203:SF24">
    <property type="entry name" value="BLR4935 PROTEIN"/>
    <property type="match status" value="1"/>
</dbReference>
<gene>
    <name evidence="3" type="ORF">Pan54_12170</name>
</gene>
<name>A0A5C5XDX0_9PLAN</name>
<keyword evidence="4" id="KW-1185">Reference proteome</keyword>
<dbReference type="InterPro" id="IPR010131">
    <property type="entry name" value="MdtP/NodT-like"/>
</dbReference>
<keyword evidence="2" id="KW-0732">Signal</keyword>
<evidence type="ECO:0000313" key="3">
    <source>
        <dbReference type="EMBL" id="TWT60503.1"/>
    </source>
</evidence>
<dbReference type="Gene3D" id="1.20.1600.10">
    <property type="entry name" value="Outer membrane efflux proteins (OEP)"/>
    <property type="match status" value="1"/>
</dbReference>
<dbReference type="SUPFAM" id="SSF56954">
    <property type="entry name" value="Outer membrane efflux proteins (OEP)"/>
    <property type="match status" value="1"/>
</dbReference>
<accession>A0A5C5XDX0</accession>
<reference evidence="3 4" key="1">
    <citation type="submission" date="2019-02" db="EMBL/GenBank/DDBJ databases">
        <title>Deep-cultivation of Planctomycetes and their phenomic and genomic characterization uncovers novel biology.</title>
        <authorList>
            <person name="Wiegand S."/>
            <person name="Jogler M."/>
            <person name="Boedeker C."/>
            <person name="Pinto D."/>
            <person name="Vollmers J."/>
            <person name="Rivas-Marin E."/>
            <person name="Kohn T."/>
            <person name="Peeters S.H."/>
            <person name="Heuer A."/>
            <person name="Rast P."/>
            <person name="Oberbeckmann S."/>
            <person name="Bunk B."/>
            <person name="Jeske O."/>
            <person name="Meyerdierks A."/>
            <person name="Storesund J.E."/>
            <person name="Kallscheuer N."/>
            <person name="Luecker S."/>
            <person name="Lage O.M."/>
            <person name="Pohl T."/>
            <person name="Merkel B.J."/>
            <person name="Hornburger P."/>
            <person name="Mueller R.-W."/>
            <person name="Bruemmer F."/>
            <person name="Labrenz M."/>
            <person name="Spormann A.M."/>
            <person name="Op Den Camp H."/>
            <person name="Overmann J."/>
            <person name="Amann R."/>
            <person name="Jetten M.S.M."/>
            <person name="Mascher T."/>
            <person name="Medema M.H."/>
            <person name="Devos D.P."/>
            <person name="Kaster A.-K."/>
            <person name="Ovreas L."/>
            <person name="Rohde M."/>
            <person name="Galperin M.Y."/>
            <person name="Jogler C."/>
        </authorList>
    </citation>
    <scope>NUCLEOTIDE SEQUENCE [LARGE SCALE GENOMIC DNA]</scope>
    <source>
        <strain evidence="3 4">Pan54</strain>
    </source>
</reference>
<sequence length="491" mass="54489" precursor="true">MPVRFLYFVLLLGIAGCSASGKQNSVVSDENPRVMPPDSVVASAEDSSSITLVGLKEDSPPQQIQTTETLSIDEAFSINENASTSLSDSHSERIFLESLAVDQNPKLIRLYREYQAAASRSHYVDKLPDPKLGANVFGNPIETASGSQQANMSLSQTIPWLSRLNAEQQRACFEAMAIRAEYAAERLRVIAAVQTQWARLYLIEQQIEITQANQLLLESLIDVANSRVSIGKASQGDVLLATVEYSKLEEQLLVFRQQKQSVVSELNRLTGRPAGTPIKPPAKLDILKPEWSLQEVTQIALNEQPEIQAAHLRTQATEWGIEVARLMRRPEFMISASYFITDDNRPPSPFVNVGEDPWALGAQVSIPIWRDKYDAIKNEAGWKHQAAHNSVQELLNRYDAMLLDLVTESQRAAETANLYKSSILPQAEQTLAADQDAYINGVVEFDRVIRDYRNLFTLELGYHKAISDLTIANAKIQQAAGVPVPLKHAAP</sequence>
<protein>
    <submittedName>
        <fullName evidence="3">Outer membrane efflux protein</fullName>
    </submittedName>
</protein>
<dbReference type="AlphaFoldDB" id="A0A5C5XDX0"/>
<organism evidence="3 4">
    <name type="scientific">Rubinisphaera italica</name>
    <dbReference type="NCBI Taxonomy" id="2527969"/>
    <lineage>
        <taxon>Bacteria</taxon>
        <taxon>Pseudomonadati</taxon>
        <taxon>Planctomycetota</taxon>
        <taxon>Planctomycetia</taxon>
        <taxon>Planctomycetales</taxon>
        <taxon>Planctomycetaceae</taxon>
        <taxon>Rubinisphaera</taxon>
    </lineage>
</organism>
<dbReference type="EMBL" id="SJPG01000001">
    <property type="protein sequence ID" value="TWT60503.1"/>
    <property type="molecule type" value="Genomic_DNA"/>
</dbReference>
<comment type="caution">
    <text evidence="3">The sequence shown here is derived from an EMBL/GenBank/DDBJ whole genome shotgun (WGS) entry which is preliminary data.</text>
</comment>
<dbReference type="GO" id="GO:0015562">
    <property type="term" value="F:efflux transmembrane transporter activity"/>
    <property type="evidence" value="ECO:0007669"/>
    <property type="project" value="InterPro"/>
</dbReference>
<feature type="signal peptide" evidence="2">
    <location>
        <begin position="1"/>
        <end position="21"/>
    </location>
</feature>
<evidence type="ECO:0000256" key="2">
    <source>
        <dbReference type="SAM" id="SignalP"/>
    </source>
</evidence>
<evidence type="ECO:0000313" key="4">
    <source>
        <dbReference type="Proteomes" id="UP000316095"/>
    </source>
</evidence>
<dbReference type="InterPro" id="IPR003423">
    <property type="entry name" value="OMP_efflux"/>
</dbReference>
<comment type="similarity">
    <text evidence="1">Belongs to the outer membrane factor (OMF) (TC 1.B.17) family.</text>
</comment>
<feature type="chain" id="PRO_5022706898" evidence="2">
    <location>
        <begin position="22"/>
        <end position="491"/>
    </location>
</feature>